<organism evidence="2 3">
    <name type="scientific">Candidatus Egerieisoma faecipullorum</name>
    <dbReference type="NCBI Taxonomy" id="2840963"/>
    <lineage>
        <taxon>Bacteria</taxon>
        <taxon>Bacillati</taxon>
        <taxon>Bacillota</taxon>
        <taxon>Clostridia</taxon>
        <taxon>Eubacteriales</taxon>
        <taxon>Clostridiaceae</taxon>
        <taxon>Clostridiaceae incertae sedis</taxon>
        <taxon>Candidatus Egerieisoma</taxon>
    </lineage>
</organism>
<feature type="transmembrane region" description="Helical" evidence="1">
    <location>
        <begin position="100"/>
        <end position="119"/>
    </location>
</feature>
<proteinExistence type="predicted"/>
<evidence type="ECO:0000313" key="2">
    <source>
        <dbReference type="EMBL" id="HIU30527.1"/>
    </source>
</evidence>
<dbReference type="Proteomes" id="UP000824089">
    <property type="component" value="Unassembled WGS sequence"/>
</dbReference>
<keyword evidence="1" id="KW-1133">Transmembrane helix</keyword>
<dbReference type="NCBIfam" id="TIGR04086">
    <property type="entry name" value="TIGR04086_membr"/>
    <property type="match status" value="1"/>
</dbReference>
<reference evidence="2" key="1">
    <citation type="submission" date="2020-10" db="EMBL/GenBank/DDBJ databases">
        <authorList>
            <person name="Gilroy R."/>
        </authorList>
    </citation>
    <scope>NUCLEOTIDE SEQUENCE</scope>
    <source>
        <strain evidence="2">CHK195-4489</strain>
    </source>
</reference>
<dbReference type="AlphaFoldDB" id="A0A9D1I9U5"/>
<dbReference type="Pfam" id="PF12670">
    <property type="entry name" value="DUF3792"/>
    <property type="match status" value="1"/>
</dbReference>
<feature type="transmembrane region" description="Helical" evidence="1">
    <location>
        <begin position="37"/>
        <end position="62"/>
    </location>
</feature>
<evidence type="ECO:0000256" key="1">
    <source>
        <dbReference type="SAM" id="Phobius"/>
    </source>
</evidence>
<name>A0A9D1I9U5_9CLOT</name>
<feature type="transmembrane region" description="Helical" evidence="1">
    <location>
        <begin position="74"/>
        <end position="93"/>
    </location>
</feature>
<gene>
    <name evidence="2" type="ORF">IAD50_09575</name>
</gene>
<evidence type="ECO:0000313" key="3">
    <source>
        <dbReference type="Proteomes" id="UP000824089"/>
    </source>
</evidence>
<comment type="caution">
    <text evidence="2">The sequence shown here is derived from an EMBL/GenBank/DDBJ whole genome shotgun (WGS) entry which is preliminary data.</text>
</comment>
<protein>
    <submittedName>
        <fullName evidence="2">TIGR04086 family membrane protein</fullName>
    </submittedName>
</protein>
<keyword evidence="1" id="KW-0812">Transmembrane</keyword>
<dbReference type="EMBL" id="DVMM01000212">
    <property type="protein sequence ID" value="HIU30527.1"/>
    <property type="molecule type" value="Genomic_DNA"/>
</dbReference>
<feature type="transmembrane region" description="Helical" evidence="1">
    <location>
        <begin position="131"/>
        <end position="152"/>
    </location>
</feature>
<reference evidence="2" key="2">
    <citation type="journal article" date="2021" name="PeerJ">
        <title>Extensive microbial diversity within the chicken gut microbiome revealed by metagenomics and culture.</title>
        <authorList>
            <person name="Gilroy R."/>
            <person name="Ravi A."/>
            <person name="Getino M."/>
            <person name="Pursley I."/>
            <person name="Horton D.L."/>
            <person name="Alikhan N.F."/>
            <person name="Baker D."/>
            <person name="Gharbi K."/>
            <person name="Hall N."/>
            <person name="Watson M."/>
            <person name="Adriaenssens E.M."/>
            <person name="Foster-Nyarko E."/>
            <person name="Jarju S."/>
            <person name="Secka A."/>
            <person name="Antonio M."/>
            <person name="Oren A."/>
            <person name="Chaudhuri R.R."/>
            <person name="La Ragione R."/>
            <person name="Hildebrand F."/>
            <person name="Pallen M.J."/>
        </authorList>
    </citation>
    <scope>NUCLEOTIDE SEQUENCE</scope>
    <source>
        <strain evidence="2">CHK195-4489</strain>
    </source>
</reference>
<keyword evidence="1" id="KW-0472">Membrane</keyword>
<sequence length="164" mass="18496">MNNDASNIMKSRYAKKAARVKTKEIRRKYRQEVHGRYYYLIKGFLISILISVPLFFILALAMRITDFPEEYMPPALLTTVLASIVVASFYATAAAKANGWFNGTLIGLFYMLILIIIRWCLEGRVSLNKDVLTMLLAGLLIGSLCGMAGLNLGERIRNALRRSK</sequence>
<accession>A0A9D1I9U5</accession>
<dbReference type="InterPro" id="IPR023804">
    <property type="entry name" value="DUF3792_TM"/>
</dbReference>